<dbReference type="GO" id="GO:0003723">
    <property type="term" value="F:RNA binding"/>
    <property type="evidence" value="ECO:0007669"/>
    <property type="project" value="TreeGrafter"/>
</dbReference>
<protein>
    <recommendedName>
        <fullName evidence="1">S1 motif domain-containing protein</fullName>
    </recommendedName>
</protein>
<dbReference type="InterPro" id="IPR057300">
    <property type="entry name" value="OB_Rrp5"/>
</dbReference>
<name>A0A4S4EVG1_CAMSN</name>
<evidence type="ECO:0000313" key="3">
    <source>
        <dbReference type="Proteomes" id="UP000306102"/>
    </source>
</evidence>
<dbReference type="PANTHER" id="PTHR23270">
    <property type="entry name" value="PROGRAMMED CELL DEATH PROTEIN 11 PRE-RRNA PROCESSING PROTEIN RRP5"/>
    <property type="match status" value="1"/>
</dbReference>
<gene>
    <name evidence="2" type="ORF">TEA_013691</name>
</gene>
<dbReference type="Gene3D" id="2.40.50.140">
    <property type="entry name" value="Nucleic acid-binding proteins"/>
    <property type="match status" value="2"/>
</dbReference>
<dbReference type="EMBL" id="SDRB02001888">
    <property type="protein sequence ID" value="THG20494.1"/>
    <property type="molecule type" value="Genomic_DNA"/>
</dbReference>
<dbReference type="STRING" id="542762.A0A4S4EVG1"/>
<evidence type="ECO:0000259" key="1">
    <source>
        <dbReference type="PROSITE" id="PS50126"/>
    </source>
</evidence>
<dbReference type="GO" id="GO:0006364">
    <property type="term" value="P:rRNA processing"/>
    <property type="evidence" value="ECO:0007669"/>
    <property type="project" value="InterPro"/>
</dbReference>
<dbReference type="GO" id="GO:0032040">
    <property type="term" value="C:small-subunit processome"/>
    <property type="evidence" value="ECO:0007669"/>
    <property type="project" value="TreeGrafter"/>
</dbReference>
<dbReference type="InterPro" id="IPR045209">
    <property type="entry name" value="Rrp5"/>
</dbReference>
<reference evidence="2 3" key="1">
    <citation type="journal article" date="2018" name="Proc. Natl. Acad. Sci. U.S.A.">
        <title>Draft genome sequence of Camellia sinensis var. sinensis provides insights into the evolution of the tea genome and tea quality.</title>
        <authorList>
            <person name="Wei C."/>
            <person name="Yang H."/>
            <person name="Wang S."/>
            <person name="Zhao J."/>
            <person name="Liu C."/>
            <person name="Gao L."/>
            <person name="Xia E."/>
            <person name="Lu Y."/>
            <person name="Tai Y."/>
            <person name="She G."/>
            <person name="Sun J."/>
            <person name="Cao H."/>
            <person name="Tong W."/>
            <person name="Gao Q."/>
            <person name="Li Y."/>
            <person name="Deng W."/>
            <person name="Jiang X."/>
            <person name="Wang W."/>
            <person name="Chen Q."/>
            <person name="Zhang S."/>
            <person name="Li H."/>
            <person name="Wu J."/>
            <person name="Wang P."/>
            <person name="Li P."/>
            <person name="Shi C."/>
            <person name="Zheng F."/>
            <person name="Jian J."/>
            <person name="Huang B."/>
            <person name="Shan D."/>
            <person name="Shi M."/>
            <person name="Fang C."/>
            <person name="Yue Y."/>
            <person name="Li F."/>
            <person name="Li D."/>
            <person name="Wei S."/>
            <person name="Han B."/>
            <person name="Jiang C."/>
            <person name="Yin Y."/>
            <person name="Xia T."/>
            <person name="Zhang Z."/>
            <person name="Bennetzen J.L."/>
            <person name="Zhao S."/>
            <person name="Wan X."/>
        </authorList>
    </citation>
    <scope>NUCLEOTIDE SEQUENCE [LARGE SCALE GENOMIC DNA]</scope>
    <source>
        <strain evidence="3">cv. Shuchazao</strain>
        <tissue evidence="2">Leaf</tissue>
    </source>
</reference>
<dbReference type="SMART" id="SM00316">
    <property type="entry name" value="S1"/>
    <property type="match status" value="2"/>
</dbReference>
<dbReference type="PROSITE" id="PS50126">
    <property type="entry name" value="S1"/>
    <property type="match status" value="1"/>
</dbReference>
<dbReference type="Pfam" id="PF24682">
    <property type="entry name" value="OB_RRP5"/>
    <property type="match status" value="1"/>
</dbReference>
<sequence>MMNWDQHLGKGMGSLNYQRLVLDAESNNLILTAKYSLIKSAKQLPAEVSQICPHSIIHGYVCNLIESGCFVRYIERLTGFALRSKATDDRRTNLSEAFYIGQSVRSYILDVSSETGRVTLSLKQSLCSSMDASFIQEYFLLEEKIAKLQLSDSKSLGLNWVEDFSIGSVVEGKVSDVKDFGVFVSFEKYNDVFVGGITVETGSIVRAVVLDVAKIEHLVDLSLRAAFVDILREETSKVDINKEKRKKESHKELEVHQTVDAMVEIVKDTYLASVLSIPQYNFAVGYASLTDYSTQKFPPRQYVNGQR</sequence>
<dbReference type="InterPro" id="IPR003029">
    <property type="entry name" value="S1_domain"/>
</dbReference>
<dbReference type="Pfam" id="PF00575">
    <property type="entry name" value="S1"/>
    <property type="match status" value="1"/>
</dbReference>
<organism evidence="2 3">
    <name type="scientific">Camellia sinensis var. sinensis</name>
    <name type="common">China tea</name>
    <dbReference type="NCBI Taxonomy" id="542762"/>
    <lineage>
        <taxon>Eukaryota</taxon>
        <taxon>Viridiplantae</taxon>
        <taxon>Streptophyta</taxon>
        <taxon>Embryophyta</taxon>
        <taxon>Tracheophyta</taxon>
        <taxon>Spermatophyta</taxon>
        <taxon>Magnoliopsida</taxon>
        <taxon>eudicotyledons</taxon>
        <taxon>Gunneridae</taxon>
        <taxon>Pentapetalae</taxon>
        <taxon>asterids</taxon>
        <taxon>Ericales</taxon>
        <taxon>Theaceae</taxon>
        <taxon>Camellia</taxon>
    </lineage>
</organism>
<dbReference type="SUPFAM" id="SSF50249">
    <property type="entry name" value="Nucleic acid-binding proteins"/>
    <property type="match status" value="2"/>
</dbReference>
<dbReference type="InterPro" id="IPR012340">
    <property type="entry name" value="NA-bd_OB-fold"/>
</dbReference>
<evidence type="ECO:0000313" key="2">
    <source>
        <dbReference type="EMBL" id="THG20494.1"/>
    </source>
</evidence>
<feature type="domain" description="S1 motif" evidence="1">
    <location>
        <begin position="54"/>
        <end position="123"/>
    </location>
</feature>
<dbReference type="PANTHER" id="PTHR23270:SF10">
    <property type="entry name" value="PROTEIN RRP5 HOMOLOG"/>
    <property type="match status" value="1"/>
</dbReference>
<comment type="caution">
    <text evidence="2">The sequence shown here is derived from an EMBL/GenBank/DDBJ whole genome shotgun (WGS) entry which is preliminary data.</text>
</comment>
<accession>A0A4S4EVG1</accession>
<dbReference type="Proteomes" id="UP000306102">
    <property type="component" value="Unassembled WGS sequence"/>
</dbReference>
<keyword evidence="3" id="KW-1185">Reference proteome</keyword>
<proteinExistence type="predicted"/>
<dbReference type="AlphaFoldDB" id="A0A4S4EVG1"/>